<keyword evidence="1" id="KW-1133">Transmembrane helix</keyword>
<protein>
    <recommendedName>
        <fullName evidence="4">Integral inner membrane protein</fullName>
    </recommendedName>
</protein>
<keyword evidence="1" id="KW-0472">Membrane</keyword>
<dbReference type="Proteomes" id="UP000501914">
    <property type="component" value="Chromosome"/>
</dbReference>
<dbReference type="PROSITE" id="PS51257">
    <property type="entry name" value="PROKAR_LIPOPROTEIN"/>
    <property type="match status" value="1"/>
</dbReference>
<evidence type="ECO:0008006" key="4">
    <source>
        <dbReference type="Google" id="ProtNLM"/>
    </source>
</evidence>
<feature type="transmembrane region" description="Helical" evidence="1">
    <location>
        <begin position="115"/>
        <end position="135"/>
    </location>
</feature>
<reference evidence="2 3" key="1">
    <citation type="submission" date="2020-02" db="EMBL/GenBank/DDBJ databases">
        <title>Genome sequencing, annotation and comparative genomic analysis of Bacillus tequilensis EA-CB0015, an effective biological control agent against Pseudocercospora fijiensis in banana plants.</title>
        <authorList>
            <person name="Cuellar-Gaviria T.Z."/>
            <person name="Ju K.-S."/>
            <person name="Villegas-Escobar V."/>
        </authorList>
    </citation>
    <scope>NUCLEOTIDE SEQUENCE [LARGE SCALE GENOMIC DNA]</scope>
    <source>
        <strain evidence="2 3">EA-CB0015</strain>
    </source>
</reference>
<accession>A0A6H0WNX7</accession>
<sequence length="177" mass="19838">MKISSCLYGFVAHGAVFLFTGGCMLLAMLTSLPFVFLLDLLPDVVYTAGAILMLLCSYAYVWFWAVRFAYNQKMRLFEVQLGSFVLLAIMISLFLLDGSSVKDIVRNWEDTGCAFVPPAFTFLCLAYALVLLPVYQSKLWHLILPNGVRLKDLFHVFGDLTIIMALLISATLLFLSI</sequence>
<keyword evidence="1" id="KW-0812">Transmembrane</keyword>
<name>A0A6H0WNX7_9BACI</name>
<dbReference type="AlphaFoldDB" id="A0A6H0WNX7"/>
<evidence type="ECO:0000256" key="1">
    <source>
        <dbReference type="SAM" id="Phobius"/>
    </source>
</evidence>
<gene>
    <name evidence="2" type="ORF">G4P54_19545</name>
</gene>
<keyword evidence="3" id="KW-1185">Reference proteome</keyword>
<evidence type="ECO:0000313" key="2">
    <source>
        <dbReference type="EMBL" id="QIW81824.1"/>
    </source>
</evidence>
<evidence type="ECO:0000313" key="3">
    <source>
        <dbReference type="Proteomes" id="UP000501914"/>
    </source>
</evidence>
<feature type="transmembrane region" description="Helical" evidence="1">
    <location>
        <begin position="76"/>
        <end position="95"/>
    </location>
</feature>
<organism evidence="2 3">
    <name type="scientific">Bacillus tequilensis</name>
    <dbReference type="NCBI Taxonomy" id="227866"/>
    <lineage>
        <taxon>Bacteria</taxon>
        <taxon>Bacillati</taxon>
        <taxon>Bacillota</taxon>
        <taxon>Bacilli</taxon>
        <taxon>Bacillales</taxon>
        <taxon>Bacillaceae</taxon>
        <taxon>Bacillus</taxon>
    </lineage>
</organism>
<proteinExistence type="predicted"/>
<feature type="transmembrane region" description="Helical" evidence="1">
    <location>
        <begin position="7"/>
        <end position="38"/>
    </location>
</feature>
<dbReference type="KEGG" id="bteq:G4P54_19545"/>
<feature type="transmembrane region" description="Helical" evidence="1">
    <location>
        <begin position="44"/>
        <end position="64"/>
    </location>
</feature>
<feature type="transmembrane region" description="Helical" evidence="1">
    <location>
        <begin position="156"/>
        <end position="175"/>
    </location>
</feature>
<dbReference type="EMBL" id="CP048852">
    <property type="protein sequence ID" value="QIW81824.1"/>
    <property type="molecule type" value="Genomic_DNA"/>
</dbReference>
<dbReference type="RefSeq" id="WP_167873596.1">
    <property type="nucleotide sequence ID" value="NZ_CP048852.1"/>
</dbReference>